<dbReference type="OrthoDB" id="1934635at2759"/>
<dbReference type="PANTHER" id="PTHR35046">
    <property type="entry name" value="ZINC KNUCKLE (CCHC-TYPE) FAMILY PROTEIN"/>
    <property type="match status" value="1"/>
</dbReference>
<gene>
    <name evidence="2" type="ORF">CR513_00337</name>
</gene>
<keyword evidence="3" id="KW-1185">Reference proteome</keyword>
<dbReference type="EMBL" id="QJKJ01000051">
    <property type="protein sequence ID" value="RDY14586.1"/>
    <property type="molecule type" value="Genomic_DNA"/>
</dbReference>
<feature type="compositionally biased region" description="Basic and acidic residues" evidence="1">
    <location>
        <begin position="74"/>
        <end position="90"/>
    </location>
</feature>
<reference evidence="2" key="1">
    <citation type="submission" date="2018-05" db="EMBL/GenBank/DDBJ databases">
        <title>Draft genome of Mucuna pruriens seed.</title>
        <authorList>
            <person name="Nnadi N.E."/>
            <person name="Vos R."/>
            <person name="Hasami M.H."/>
            <person name="Devisetty U.K."/>
            <person name="Aguiy J.C."/>
        </authorList>
    </citation>
    <scope>NUCLEOTIDE SEQUENCE [LARGE SCALE GENOMIC DNA]</scope>
    <source>
        <strain evidence="2">JCA_2017</strain>
    </source>
</reference>
<evidence type="ECO:0000313" key="2">
    <source>
        <dbReference type="EMBL" id="RDY14586.1"/>
    </source>
</evidence>
<accession>A0A371IHP6</accession>
<feature type="compositionally biased region" description="Basic residues" evidence="1">
    <location>
        <begin position="33"/>
        <end position="51"/>
    </location>
</feature>
<name>A0A371IHP6_MUCPR</name>
<dbReference type="AlphaFoldDB" id="A0A371IHP6"/>
<proteinExistence type="predicted"/>
<evidence type="ECO:0000256" key="1">
    <source>
        <dbReference type="SAM" id="MobiDB-lite"/>
    </source>
</evidence>
<feature type="region of interest" description="Disordered" evidence="1">
    <location>
        <begin position="14"/>
        <end position="93"/>
    </location>
</feature>
<organism evidence="2 3">
    <name type="scientific">Mucuna pruriens</name>
    <name type="common">Velvet bean</name>
    <name type="synonym">Dolichos pruriens</name>
    <dbReference type="NCBI Taxonomy" id="157652"/>
    <lineage>
        <taxon>Eukaryota</taxon>
        <taxon>Viridiplantae</taxon>
        <taxon>Streptophyta</taxon>
        <taxon>Embryophyta</taxon>
        <taxon>Tracheophyta</taxon>
        <taxon>Spermatophyta</taxon>
        <taxon>Magnoliopsida</taxon>
        <taxon>eudicotyledons</taxon>
        <taxon>Gunneridae</taxon>
        <taxon>Pentapetalae</taxon>
        <taxon>rosids</taxon>
        <taxon>fabids</taxon>
        <taxon>Fabales</taxon>
        <taxon>Fabaceae</taxon>
        <taxon>Papilionoideae</taxon>
        <taxon>50 kb inversion clade</taxon>
        <taxon>NPAAA clade</taxon>
        <taxon>indigoferoid/millettioid clade</taxon>
        <taxon>Phaseoleae</taxon>
        <taxon>Mucuna</taxon>
    </lineage>
</organism>
<dbReference type="PANTHER" id="PTHR35046:SF9">
    <property type="entry name" value="RNA-DIRECTED DNA POLYMERASE"/>
    <property type="match status" value="1"/>
</dbReference>
<sequence length="164" mass="19233">MMGLLISSHSYIKEKKVNFKPLSPKVKKDQVKMKLRREKNSKKRRNKKRMREKKERRMDFPNELSIQRKKMKKKENEGQGDHENSPKDIPHGLPPIRGIEHQIDLIMVATLPNRAAYRANLEESKVRWGLGEQELVCCTCDLGTKEGWVLEDMYGLSSHKCNYN</sequence>
<comment type="caution">
    <text evidence="2">The sequence shown here is derived from an EMBL/GenBank/DDBJ whole genome shotgun (WGS) entry which is preliminary data.</text>
</comment>
<feature type="non-terminal residue" evidence="2">
    <location>
        <position position="1"/>
    </location>
</feature>
<evidence type="ECO:0000313" key="3">
    <source>
        <dbReference type="Proteomes" id="UP000257109"/>
    </source>
</evidence>
<protein>
    <submittedName>
        <fullName evidence="2">Uncharacterized protein</fullName>
    </submittedName>
</protein>
<dbReference type="Proteomes" id="UP000257109">
    <property type="component" value="Unassembled WGS sequence"/>
</dbReference>